<proteinExistence type="predicted"/>
<dbReference type="OrthoDB" id="9804872at2"/>
<dbReference type="PANTHER" id="PTHR33490:SF7">
    <property type="entry name" value="BLR2979 PROTEIN"/>
    <property type="match status" value="1"/>
</dbReference>
<dbReference type="SMART" id="SM00460">
    <property type="entry name" value="TGc"/>
    <property type="match status" value="1"/>
</dbReference>
<dbReference type="Pfam" id="PF01841">
    <property type="entry name" value="Transglut_core"/>
    <property type="match status" value="1"/>
</dbReference>
<keyword evidence="3" id="KW-1185">Reference proteome</keyword>
<evidence type="ECO:0000259" key="1">
    <source>
        <dbReference type="SMART" id="SM00460"/>
    </source>
</evidence>
<dbReference type="InterPro" id="IPR013589">
    <property type="entry name" value="Bac_transglu_N"/>
</dbReference>
<dbReference type="RefSeq" id="WP_127697029.1">
    <property type="nucleotide sequence ID" value="NZ_SACS01000001.1"/>
</dbReference>
<name>A0A437R4B4_9GAMM</name>
<dbReference type="PANTHER" id="PTHR33490">
    <property type="entry name" value="BLR5614 PROTEIN-RELATED"/>
    <property type="match status" value="1"/>
</dbReference>
<feature type="domain" description="Transglutaminase-like" evidence="1">
    <location>
        <begin position="184"/>
        <end position="254"/>
    </location>
</feature>
<reference evidence="2 3" key="1">
    <citation type="submission" date="2019-01" db="EMBL/GenBank/DDBJ databases">
        <authorList>
            <person name="Chen W.-M."/>
        </authorList>
    </citation>
    <scope>NUCLEOTIDE SEQUENCE [LARGE SCALE GENOMIC DNA]</scope>
    <source>
        <strain evidence="2 3">KYPC3</strain>
    </source>
</reference>
<evidence type="ECO:0000313" key="2">
    <source>
        <dbReference type="EMBL" id="RVU41630.1"/>
    </source>
</evidence>
<dbReference type="Gene3D" id="3.10.620.30">
    <property type="match status" value="1"/>
</dbReference>
<dbReference type="SUPFAM" id="SSF54001">
    <property type="entry name" value="Cysteine proteinases"/>
    <property type="match status" value="1"/>
</dbReference>
<dbReference type="Pfam" id="PF08379">
    <property type="entry name" value="Bact_transglu_N"/>
    <property type="match status" value="1"/>
</dbReference>
<dbReference type="InterPro" id="IPR038765">
    <property type="entry name" value="Papain-like_cys_pep_sf"/>
</dbReference>
<evidence type="ECO:0000313" key="3">
    <source>
        <dbReference type="Proteomes" id="UP000283077"/>
    </source>
</evidence>
<dbReference type="InterPro" id="IPR002931">
    <property type="entry name" value="Transglutaminase-like"/>
</dbReference>
<comment type="caution">
    <text evidence="2">The sequence shown here is derived from an EMBL/GenBank/DDBJ whole genome shotgun (WGS) entry which is preliminary data.</text>
</comment>
<dbReference type="EMBL" id="SACS01000001">
    <property type="protein sequence ID" value="RVU41630.1"/>
    <property type="molecule type" value="Genomic_DNA"/>
</dbReference>
<accession>A0A437R4B4</accession>
<protein>
    <submittedName>
        <fullName evidence="2">Transglutaminase family protein</fullName>
    </submittedName>
</protein>
<gene>
    <name evidence="2" type="ORF">EOE67_00045</name>
</gene>
<dbReference type="Proteomes" id="UP000283077">
    <property type="component" value="Unassembled WGS sequence"/>
</dbReference>
<organism evidence="2 3">
    <name type="scientific">Rheinheimera riviphila</name>
    <dbReference type="NCBI Taxonomy" id="1834037"/>
    <lineage>
        <taxon>Bacteria</taxon>
        <taxon>Pseudomonadati</taxon>
        <taxon>Pseudomonadota</taxon>
        <taxon>Gammaproteobacteria</taxon>
        <taxon>Chromatiales</taxon>
        <taxon>Chromatiaceae</taxon>
        <taxon>Rheinheimera</taxon>
    </lineage>
</organism>
<dbReference type="AlphaFoldDB" id="A0A437R4B4"/>
<sequence>MKYQLSHLTRYQYQQPIANSYNLACLQPRQLPYQQVLQSSIQVTPIASGLYSHQDSFGNVRHFIHLQSPHQELSVLASSIVEVQPRYLAGQLANGVGFEQLQHCFSNQSQLELNPASTDLLLARQCRFATRMIPLLPDAAALWAQVQQPHRTVLENVAALTSLIFNEFRYDPEFSSVITPVSEVLAHRRGVCQDFAQLAISCLRAVGIPARYVSGYLETQPPEGFERLVGADASHAWFAVYDPELGWVDFDPTNNLLPDERHLTLAYGRDYADVVPLKGVLQGLGEHLLEVAVDVMPLP</sequence>